<evidence type="ECO:0000256" key="1">
    <source>
        <dbReference type="SAM" id="SignalP"/>
    </source>
</evidence>
<accession>A0ABT8S9Q3</accession>
<comment type="caution">
    <text evidence="2">The sequence shown here is derived from an EMBL/GenBank/DDBJ whole genome shotgun (WGS) entry which is preliminary data.</text>
</comment>
<name>A0ABT8S9Q3_9BURK</name>
<reference evidence="2" key="1">
    <citation type="submission" date="2023-06" db="EMBL/GenBank/DDBJ databases">
        <authorList>
            <person name="Jiang Y."/>
            <person name="Liu Q."/>
        </authorList>
    </citation>
    <scope>NUCLEOTIDE SEQUENCE</scope>
    <source>
        <strain evidence="2">CGMCC 1.12090</strain>
    </source>
</reference>
<dbReference type="EMBL" id="JAUKVY010000021">
    <property type="protein sequence ID" value="MDO1535649.1"/>
    <property type="molecule type" value="Genomic_DNA"/>
</dbReference>
<evidence type="ECO:0000313" key="2">
    <source>
        <dbReference type="EMBL" id="MDO1535649.1"/>
    </source>
</evidence>
<evidence type="ECO:0008006" key="4">
    <source>
        <dbReference type="Google" id="ProtNLM"/>
    </source>
</evidence>
<dbReference type="RefSeq" id="WP_301813432.1">
    <property type="nucleotide sequence ID" value="NZ_JAUJZH010000021.1"/>
</dbReference>
<organism evidence="2 3">
    <name type="scientific">Variovorax ginsengisoli</name>
    <dbReference type="NCBI Taxonomy" id="363844"/>
    <lineage>
        <taxon>Bacteria</taxon>
        <taxon>Pseudomonadati</taxon>
        <taxon>Pseudomonadota</taxon>
        <taxon>Betaproteobacteria</taxon>
        <taxon>Burkholderiales</taxon>
        <taxon>Comamonadaceae</taxon>
        <taxon>Variovorax</taxon>
    </lineage>
</organism>
<proteinExistence type="predicted"/>
<dbReference type="PROSITE" id="PS51257">
    <property type="entry name" value="PROKAR_LIPOPROTEIN"/>
    <property type="match status" value="1"/>
</dbReference>
<feature type="signal peptide" evidence="1">
    <location>
        <begin position="1"/>
        <end position="26"/>
    </location>
</feature>
<gene>
    <name evidence="2" type="ORF">Q2T77_25525</name>
</gene>
<dbReference type="Proteomes" id="UP001169027">
    <property type="component" value="Unassembled WGS sequence"/>
</dbReference>
<feature type="chain" id="PRO_5045998643" description="Lipoprotein" evidence="1">
    <location>
        <begin position="27"/>
        <end position="176"/>
    </location>
</feature>
<sequence>MSPRFTFTTLGLLGALLLSAGGCSTAADTPPPSGWFGNVFLGAKGDAADLSKVFIVTFRFGPAGVSAGDVAVSYGTASRLPNARRDYVLELVDADGRTLDSQAVPDPLAIVVEKQGNARLSEGLLTMRFAFSMTGQKVRLSDASGRLLAEAQVESAIVDFCKRNTRDSDCIAKMRR</sequence>
<evidence type="ECO:0000313" key="3">
    <source>
        <dbReference type="Proteomes" id="UP001169027"/>
    </source>
</evidence>
<protein>
    <recommendedName>
        <fullName evidence="4">Lipoprotein</fullName>
    </recommendedName>
</protein>
<keyword evidence="3" id="KW-1185">Reference proteome</keyword>
<keyword evidence="1" id="KW-0732">Signal</keyword>